<evidence type="ECO:0000313" key="13">
    <source>
        <dbReference type="EMBL" id="MCP8900347.1"/>
    </source>
</evidence>
<keyword evidence="7" id="KW-0653">Protein transport</keyword>
<accession>A0A9X2I7P7</accession>
<reference evidence="13" key="2">
    <citation type="submission" date="2023-01" db="EMBL/GenBank/DDBJ databases">
        <title>Gilvimarinus xylanilyticus HB14 isolated from Caulerpa lentillifera aquaculture base in Hainan, China.</title>
        <authorList>
            <person name="Zhang Y.-J."/>
        </authorList>
    </citation>
    <scope>NUCLEOTIDE SEQUENCE</scope>
    <source>
        <strain evidence="13">HB14</strain>
    </source>
</reference>
<comment type="subcellular location">
    <subcellularLocation>
        <location evidence="1 10">Cell inner membrane</location>
    </subcellularLocation>
</comment>
<evidence type="ECO:0000256" key="6">
    <source>
        <dbReference type="ARBA" id="ARBA00022692"/>
    </source>
</evidence>
<evidence type="ECO:0000313" key="14">
    <source>
        <dbReference type="Proteomes" id="UP001139319"/>
    </source>
</evidence>
<keyword evidence="9 10" id="KW-0472">Membrane</keyword>
<keyword evidence="4 10" id="KW-1003">Cell membrane</keyword>
<dbReference type="InterPro" id="IPR005628">
    <property type="entry name" value="GspK"/>
</dbReference>
<comment type="caution">
    <text evidence="13">The sequence shown here is derived from an EMBL/GenBank/DDBJ whole genome shotgun (WGS) entry which is preliminary data.</text>
</comment>
<evidence type="ECO:0000256" key="8">
    <source>
        <dbReference type="ARBA" id="ARBA00022989"/>
    </source>
</evidence>
<evidence type="ECO:0000256" key="10">
    <source>
        <dbReference type="PIRNR" id="PIRNR002786"/>
    </source>
</evidence>
<proteinExistence type="inferred from homology"/>
<feature type="transmembrane region" description="Helical" evidence="11">
    <location>
        <begin position="20"/>
        <end position="37"/>
    </location>
</feature>
<gene>
    <name evidence="13" type="primary">gspK</name>
    <name evidence="13" type="ORF">M6D89_13665</name>
</gene>
<sequence length="364" mass="40538">MILRNSQSLHLPRRQRGTVLIMAILVVTLVAGFAIKASRDYQLSMARAEARWHGAQARAYLSGAESLAIYFLELDDNPDVDSKLEPWAMELPPFPIEGGVILAEIEDASAKINLNDLSGNLDMEDGNPSDPDRFSSAQKHFLRLLQSFEEIYPLSQEDAIALLEAIKDWTDSDDEITGFTGAETDYYQSQDPAYRAANAPFTSKDELRLVRGFTPELMQLIKPYITVYETGGSGAGLNVNTINPFLLRTFNNSEVLQPLSPQVMGQVVSENGEYATMQEFTENTGWGSAVSGELDTEYARVTTDHFLVTTRVQLGEQRRSMQSVLSRADGDFKVESRRDVYDYILNLERAGMQAGQAEAINNNE</sequence>
<keyword evidence="5 10" id="KW-0997">Cell inner membrane</keyword>
<evidence type="ECO:0000256" key="1">
    <source>
        <dbReference type="ARBA" id="ARBA00004533"/>
    </source>
</evidence>
<keyword evidence="3 10" id="KW-0813">Transport</keyword>
<comment type="similarity">
    <text evidence="2 10">Belongs to the GSP K family.</text>
</comment>
<dbReference type="SUPFAM" id="SSF54523">
    <property type="entry name" value="Pili subunits"/>
    <property type="match status" value="1"/>
</dbReference>
<evidence type="ECO:0000256" key="5">
    <source>
        <dbReference type="ARBA" id="ARBA00022519"/>
    </source>
</evidence>
<keyword evidence="8 11" id="KW-1133">Transmembrane helix</keyword>
<keyword evidence="6 11" id="KW-0812">Transmembrane</keyword>
<evidence type="ECO:0000256" key="9">
    <source>
        <dbReference type="ARBA" id="ARBA00023136"/>
    </source>
</evidence>
<evidence type="ECO:0000256" key="7">
    <source>
        <dbReference type="ARBA" id="ARBA00022927"/>
    </source>
</evidence>
<evidence type="ECO:0000256" key="4">
    <source>
        <dbReference type="ARBA" id="ARBA00022475"/>
    </source>
</evidence>
<dbReference type="AlphaFoldDB" id="A0A9X2I7P7"/>
<evidence type="ECO:0000259" key="12">
    <source>
        <dbReference type="Pfam" id="PF21687"/>
    </source>
</evidence>
<dbReference type="PIRSF" id="PIRSF002786">
    <property type="entry name" value="XcpX"/>
    <property type="match status" value="1"/>
</dbReference>
<dbReference type="InterPro" id="IPR049031">
    <property type="entry name" value="T2SSK_SAM-like_1st"/>
</dbReference>
<dbReference type="GO" id="GO:0009306">
    <property type="term" value="P:protein secretion"/>
    <property type="evidence" value="ECO:0007669"/>
    <property type="project" value="InterPro"/>
</dbReference>
<evidence type="ECO:0000256" key="3">
    <source>
        <dbReference type="ARBA" id="ARBA00022448"/>
    </source>
</evidence>
<dbReference type="Gene3D" id="1.10.40.60">
    <property type="entry name" value="EpsJ-like"/>
    <property type="match status" value="2"/>
</dbReference>
<dbReference type="GO" id="GO:0005886">
    <property type="term" value="C:plasma membrane"/>
    <property type="evidence" value="ECO:0007669"/>
    <property type="project" value="UniProtKB-SubCell"/>
</dbReference>
<evidence type="ECO:0000256" key="2">
    <source>
        <dbReference type="ARBA" id="ARBA00007246"/>
    </source>
</evidence>
<dbReference type="InterPro" id="IPR045584">
    <property type="entry name" value="Pilin-like"/>
</dbReference>
<dbReference type="NCBIfam" id="NF037980">
    <property type="entry name" value="T2SS_GspK"/>
    <property type="match status" value="1"/>
</dbReference>
<evidence type="ECO:0000256" key="11">
    <source>
        <dbReference type="SAM" id="Phobius"/>
    </source>
</evidence>
<dbReference type="Proteomes" id="UP001139319">
    <property type="component" value="Unassembled WGS sequence"/>
</dbReference>
<dbReference type="InterPro" id="IPR038072">
    <property type="entry name" value="GspK_central_sf"/>
</dbReference>
<dbReference type="SUPFAM" id="SSF158544">
    <property type="entry name" value="GspK insert domain-like"/>
    <property type="match status" value="1"/>
</dbReference>
<organism evidence="13 14">
    <name type="scientific">Gilvimarinus xylanilyticus</name>
    <dbReference type="NCBI Taxonomy" id="2944139"/>
    <lineage>
        <taxon>Bacteria</taxon>
        <taxon>Pseudomonadati</taxon>
        <taxon>Pseudomonadota</taxon>
        <taxon>Gammaproteobacteria</taxon>
        <taxon>Cellvibrionales</taxon>
        <taxon>Cellvibrionaceae</taxon>
        <taxon>Gilvimarinus</taxon>
    </lineage>
</organism>
<dbReference type="PANTHER" id="PTHR38831:SF1">
    <property type="entry name" value="TYPE II SECRETION SYSTEM PROTEIN K-RELATED"/>
    <property type="match status" value="1"/>
</dbReference>
<feature type="domain" description="T2SS protein K first SAM-like" evidence="12">
    <location>
        <begin position="110"/>
        <end position="228"/>
    </location>
</feature>
<protein>
    <recommendedName>
        <fullName evidence="10">Type II secretion system protein K</fullName>
    </recommendedName>
</protein>
<keyword evidence="14" id="KW-1185">Reference proteome</keyword>
<dbReference type="RefSeq" id="WP_253968642.1">
    <property type="nucleotide sequence ID" value="NZ_JAMFTH010000005.1"/>
</dbReference>
<reference evidence="13" key="1">
    <citation type="submission" date="2022-05" db="EMBL/GenBank/DDBJ databases">
        <authorList>
            <person name="Sun H.-N."/>
        </authorList>
    </citation>
    <scope>NUCLEOTIDE SEQUENCE</scope>
    <source>
        <strain evidence="13">HB14</strain>
    </source>
</reference>
<dbReference type="EMBL" id="JAMFTH010000005">
    <property type="protein sequence ID" value="MCP8900347.1"/>
    <property type="molecule type" value="Genomic_DNA"/>
</dbReference>
<dbReference type="Gene3D" id="3.30.1300.30">
    <property type="entry name" value="GSPII I/J protein-like"/>
    <property type="match status" value="1"/>
</dbReference>
<dbReference type="Pfam" id="PF21687">
    <property type="entry name" value="T2SSK_1st"/>
    <property type="match status" value="1"/>
</dbReference>
<dbReference type="PANTHER" id="PTHR38831">
    <property type="entry name" value="TYPE II SECRETION SYSTEM PROTEIN K"/>
    <property type="match status" value="1"/>
</dbReference>
<name>A0A9X2I7P7_9GAMM</name>